<dbReference type="AlphaFoldDB" id="A0AAD7UR85"/>
<dbReference type="PANTHER" id="PTHR24148">
    <property type="entry name" value="ANKYRIN REPEAT DOMAIN-CONTAINING PROTEIN 39 HOMOLOG-RELATED"/>
    <property type="match status" value="1"/>
</dbReference>
<dbReference type="GeneID" id="83219715"/>
<organism evidence="3 4">
    <name type="scientific">Lichtheimia ornata</name>
    <dbReference type="NCBI Taxonomy" id="688661"/>
    <lineage>
        <taxon>Eukaryota</taxon>
        <taxon>Fungi</taxon>
        <taxon>Fungi incertae sedis</taxon>
        <taxon>Mucoromycota</taxon>
        <taxon>Mucoromycotina</taxon>
        <taxon>Mucoromycetes</taxon>
        <taxon>Mucorales</taxon>
        <taxon>Lichtheimiaceae</taxon>
        <taxon>Lichtheimia</taxon>
    </lineage>
</organism>
<evidence type="ECO:0000313" key="4">
    <source>
        <dbReference type="Proteomes" id="UP001234581"/>
    </source>
</evidence>
<dbReference type="InterPro" id="IPR010730">
    <property type="entry name" value="HET"/>
</dbReference>
<accession>A0AAD7UR85</accession>
<feature type="region of interest" description="Disordered" evidence="1">
    <location>
        <begin position="431"/>
        <end position="456"/>
    </location>
</feature>
<name>A0AAD7UR85_9FUNG</name>
<proteinExistence type="predicted"/>
<evidence type="ECO:0000313" key="3">
    <source>
        <dbReference type="EMBL" id="KAJ8652032.1"/>
    </source>
</evidence>
<feature type="compositionally biased region" description="Low complexity" evidence="1">
    <location>
        <begin position="436"/>
        <end position="456"/>
    </location>
</feature>
<dbReference type="EMBL" id="JARTCD010000122">
    <property type="protein sequence ID" value="KAJ8652032.1"/>
    <property type="molecule type" value="Genomic_DNA"/>
</dbReference>
<dbReference type="Proteomes" id="UP001234581">
    <property type="component" value="Unassembled WGS sequence"/>
</dbReference>
<dbReference type="RefSeq" id="XP_058336946.1">
    <property type="nucleotide sequence ID" value="XM_058492274.1"/>
</dbReference>
<sequence>MTHDIDEHYIFNKLDIRRLWNDDDGHLKRFFDKGLSALLADKYFLLLYVPKDGAKMRIIRPATDPYHRKRIITRINNAKSIPSFYYALSHLWGISKDNPQLWEEIGDYVDDIDGQPAAPVSMRPEKCATLLALLRAHPNSYWWIDVLCARTDTPLDIMGDIYSCCLECIAMIDCEPSLLSNFRTKKNMREELYVLGNLSIGKDFLRGKRLYTKYPHLHAQVNQLKQSEWWKRVWTWQEMALPYGTVRFIAETDDEHFQTNTTTLDALINCFKNLCDILLYLKMDDIEGRKDKNRKPGNFRSRFMFEICQARAFNKHRIGKKSASGFFSLIMSLSVSRRRCMDPVDYVYGVLGMFQIKIPRMSDPAAVWQRFLSELQQYMEPMKNDRIVMDGAMYKIGTLDDRTCPNDLQKAKNMSYVYRKLYHLITENIESDSDSDSYSYSDSDSDNYSYSYSDSE</sequence>
<keyword evidence="4" id="KW-1185">Reference proteome</keyword>
<gene>
    <name evidence="3" type="ORF">O0I10_012341</name>
</gene>
<evidence type="ECO:0000259" key="2">
    <source>
        <dbReference type="Pfam" id="PF06985"/>
    </source>
</evidence>
<dbReference type="InterPro" id="IPR052895">
    <property type="entry name" value="HetReg/Transcr_Mod"/>
</dbReference>
<feature type="domain" description="Heterokaryon incompatibility" evidence="2">
    <location>
        <begin position="85"/>
        <end position="238"/>
    </location>
</feature>
<dbReference type="Pfam" id="PF06985">
    <property type="entry name" value="HET"/>
    <property type="match status" value="1"/>
</dbReference>
<comment type="caution">
    <text evidence="3">The sequence shown here is derived from an EMBL/GenBank/DDBJ whole genome shotgun (WGS) entry which is preliminary data.</text>
</comment>
<protein>
    <recommendedName>
        <fullName evidence="2">Heterokaryon incompatibility domain-containing protein</fullName>
    </recommendedName>
</protein>
<evidence type="ECO:0000256" key="1">
    <source>
        <dbReference type="SAM" id="MobiDB-lite"/>
    </source>
</evidence>
<dbReference type="PANTHER" id="PTHR24148:SF64">
    <property type="entry name" value="HETEROKARYON INCOMPATIBILITY DOMAIN-CONTAINING PROTEIN"/>
    <property type="match status" value="1"/>
</dbReference>
<reference evidence="3 4" key="1">
    <citation type="submission" date="2023-03" db="EMBL/GenBank/DDBJ databases">
        <title>Genome sequence of Lichtheimia ornata CBS 291.66.</title>
        <authorList>
            <person name="Mohabir J.T."/>
            <person name="Shea T.P."/>
            <person name="Kurbessoian T."/>
            <person name="Berby B."/>
            <person name="Fontaine J."/>
            <person name="Livny J."/>
            <person name="Gnirke A."/>
            <person name="Stajich J.E."/>
            <person name="Cuomo C.A."/>
        </authorList>
    </citation>
    <scope>NUCLEOTIDE SEQUENCE [LARGE SCALE GENOMIC DNA]</scope>
    <source>
        <strain evidence="3">CBS 291.66</strain>
    </source>
</reference>